<sequence length="14" mass="1777">MANTQNISIWWWAR</sequence>
<reference evidence="1 2" key="1">
    <citation type="submission" date="2023-03" db="EMBL/GenBank/DDBJ databases">
        <authorList>
            <person name="Menendez E."/>
            <person name="Kaur S."/>
            <person name="Flores-Felix J.D."/>
            <person name="diCenzo G.C."/>
            <person name="Peix A."/>
            <person name="Velazquez E."/>
        </authorList>
    </citation>
    <scope>NUCLEOTIDE SEQUENCE [LARGE SCALE GENOMIC DNA]</scope>
    <source>
        <strain evidence="1 2">CCBAU 71714</strain>
    </source>
</reference>
<evidence type="ECO:0000313" key="2">
    <source>
        <dbReference type="Proteomes" id="UP001233264"/>
    </source>
</evidence>
<dbReference type="NCBIfam" id="NF038137">
    <property type="entry name" value="leader_TrpLE_al"/>
    <property type="match status" value="1"/>
</dbReference>
<dbReference type="EMBL" id="CP120365">
    <property type="protein sequence ID" value="WHS95409.1"/>
    <property type="molecule type" value="Genomic_DNA"/>
</dbReference>
<protein>
    <submittedName>
        <fullName evidence="1">TrpE operon leader peptide TrpLE</fullName>
    </submittedName>
</protein>
<gene>
    <name evidence="1" type="primary">trpLE</name>
    <name evidence="1" type="ORF">PZL22_002719</name>
</gene>
<proteinExistence type="predicted"/>
<name>A0ABY8TDN9_9HYPH</name>
<organism evidence="1 2">
    <name type="scientific">Sinorhizobium kummerowiae</name>
    <dbReference type="NCBI Taxonomy" id="158892"/>
    <lineage>
        <taxon>Bacteria</taxon>
        <taxon>Pseudomonadati</taxon>
        <taxon>Pseudomonadota</taxon>
        <taxon>Alphaproteobacteria</taxon>
        <taxon>Hyphomicrobiales</taxon>
        <taxon>Rhizobiaceae</taxon>
        <taxon>Sinorhizobium/Ensifer group</taxon>
        <taxon>Sinorhizobium</taxon>
    </lineage>
</organism>
<accession>A0ABY8TDN9</accession>
<dbReference type="GeneID" id="63509988"/>
<evidence type="ECO:0000313" key="1">
    <source>
        <dbReference type="EMBL" id="WHS95409.1"/>
    </source>
</evidence>
<dbReference type="RefSeq" id="WP_178385068.1">
    <property type="nucleotide sequence ID" value="NZ_CP120365.1"/>
</dbReference>
<keyword evidence="2" id="KW-1185">Reference proteome</keyword>
<dbReference type="Proteomes" id="UP001233264">
    <property type="component" value="Chromosome"/>
</dbReference>